<evidence type="ECO:0000259" key="3">
    <source>
        <dbReference type="PROSITE" id="PS51186"/>
    </source>
</evidence>
<keyword evidence="5" id="KW-1185">Reference proteome</keyword>
<dbReference type="PROSITE" id="PS51186">
    <property type="entry name" value="GNAT"/>
    <property type="match status" value="1"/>
</dbReference>
<dbReference type="SUPFAM" id="SSF55729">
    <property type="entry name" value="Acyl-CoA N-acyltransferases (Nat)"/>
    <property type="match status" value="1"/>
</dbReference>
<dbReference type="InterPro" id="IPR016181">
    <property type="entry name" value="Acyl_CoA_acyltransferase"/>
</dbReference>
<evidence type="ECO:0000256" key="1">
    <source>
        <dbReference type="ARBA" id="ARBA00022679"/>
    </source>
</evidence>
<organism evidence="4 5">
    <name type="scientific">Saccharibacillus brassicae</name>
    <dbReference type="NCBI Taxonomy" id="2583377"/>
    <lineage>
        <taxon>Bacteria</taxon>
        <taxon>Bacillati</taxon>
        <taxon>Bacillota</taxon>
        <taxon>Bacilli</taxon>
        <taxon>Bacillales</taxon>
        <taxon>Paenibacillaceae</taxon>
        <taxon>Saccharibacillus</taxon>
    </lineage>
</organism>
<dbReference type="Gene3D" id="3.40.630.30">
    <property type="match status" value="1"/>
</dbReference>
<evidence type="ECO:0000313" key="5">
    <source>
        <dbReference type="Proteomes" id="UP000316968"/>
    </source>
</evidence>
<dbReference type="OrthoDB" id="5319888at2"/>
<proteinExistence type="predicted"/>
<dbReference type="PANTHER" id="PTHR43420">
    <property type="entry name" value="ACETYLTRANSFERASE"/>
    <property type="match status" value="1"/>
</dbReference>
<dbReference type="KEGG" id="saca:FFV09_15160"/>
<reference evidence="4 5" key="1">
    <citation type="submission" date="2019-06" db="EMBL/GenBank/DDBJ databases">
        <title>Saccharibacillus brassicae sp. nov., an endophytic bacterium isolated from Chinese cabbage seeds (Brassica pekinensis).</title>
        <authorList>
            <person name="Jiang L."/>
            <person name="Lee J."/>
            <person name="Kim S.W."/>
        </authorList>
    </citation>
    <scope>NUCLEOTIDE SEQUENCE [LARGE SCALE GENOMIC DNA]</scope>
    <source>
        <strain evidence="5">KCTC 43072 / ATSA2</strain>
    </source>
</reference>
<sequence>MPNIVKADPRSTVGAKLLMMAMGQTAHALIGSRDVRTVERVMRKLWRADRNRFSYEYAYEAKHADETMGVVTCCPASRLEQLAWPTFTRLLAYRKLPLIAYHLLHPRQLLALTGLKEGLSDEFHIAALATMPHGRGLGIGSKLIAFAEEEALRQRFTACSLTVSLGNPDARRLYERLGYRVTDELPGLSLQRMRKALI</sequence>
<dbReference type="InterPro" id="IPR050680">
    <property type="entry name" value="YpeA/RimI_acetyltransf"/>
</dbReference>
<dbReference type="PANTHER" id="PTHR43420:SF52">
    <property type="entry name" value="N-ACETYLTRANSFERASE YODP"/>
    <property type="match status" value="1"/>
</dbReference>
<dbReference type="CDD" id="cd04301">
    <property type="entry name" value="NAT_SF"/>
    <property type="match status" value="1"/>
</dbReference>
<accession>A0A4Y6UY45</accession>
<dbReference type="InterPro" id="IPR000182">
    <property type="entry name" value="GNAT_dom"/>
</dbReference>
<feature type="domain" description="N-acetyltransferase" evidence="3">
    <location>
        <begin position="33"/>
        <end position="198"/>
    </location>
</feature>
<dbReference type="EMBL" id="CP041217">
    <property type="protein sequence ID" value="QDH22064.1"/>
    <property type="molecule type" value="Genomic_DNA"/>
</dbReference>
<dbReference type="Proteomes" id="UP000316968">
    <property type="component" value="Chromosome"/>
</dbReference>
<keyword evidence="1 4" id="KW-0808">Transferase</keyword>
<evidence type="ECO:0000256" key="2">
    <source>
        <dbReference type="ARBA" id="ARBA00023315"/>
    </source>
</evidence>
<name>A0A4Y6UY45_SACBS</name>
<dbReference type="RefSeq" id="WP_141448608.1">
    <property type="nucleotide sequence ID" value="NZ_CP041217.1"/>
</dbReference>
<gene>
    <name evidence="4" type="ORF">FFV09_15160</name>
</gene>
<keyword evidence="2" id="KW-0012">Acyltransferase</keyword>
<dbReference type="Pfam" id="PF00583">
    <property type="entry name" value="Acetyltransf_1"/>
    <property type="match status" value="1"/>
</dbReference>
<protein>
    <submittedName>
        <fullName evidence="4">GNAT family N-acetyltransferase</fullName>
    </submittedName>
</protein>
<dbReference type="AlphaFoldDB" id="A0A4Y6UY45"/>
<dbReference type="GO" id="GO:0016747">
    <property type="term" value="F:acyltransferase activity, transferring groups other than amino-acyl groups"/>
    <property type="evidence" value="ECO:0007669"/>
    <property type="project" value="InterPro"/>
</dbReference>
<evidence type="ECO:0000313" key="4">
    <source>
        <dbReference type="EMBL" id="QDH22064.1"/>
    </source>
</evidence>